<proteinExistence type="predicted"/>
<evidence type="ECO:0000313" key="2">
    <source>
        <dbReference type="EMBL" id="TXF88885.1"/>
    </source>
</evidence>
<name>A0A5C7FGN8_9BACT</name>
<dbReference type="OrthoDB" id="9811314at2"/>
<dbReference type="InterPro" id="IPR050361">
    <property type="entry name" value="MPP/UQCRC_Complex"/>
</dbReference>
<evidence type="ECO:0000259" key="1">
    <source>
        <dbReference type="Pfam" id="PF05193"/>
    </source>
</evidence>
<dbReference type="InterPro" id="IPR011249">
    <property type="entry name" value="Metalloenz_LuxS/M16"/>
</dbReference>
<reference evidence="2 3" key="1">
    <citation type="submission" date="2019-08" db="EMBL/GenBank/DDBJ databases">
        <title>Lewinella sp. strain SSH13 Genome sequencing and assembly.</title>
        <authorList>
            <person name="Kim I."/>
        </authorList>
    </citation>
    <scope>NUCLEOTIDE SEQUENCE [LARGE SCALE GENOMIC DNA]</scope>
    <source>
        <strain evidence="2 3">SSH13</strain>
    </source>
</reference>
<keyword evidence="3" id="KW-1185">Reference proteome</keyword>
<dbReference type="SUPFAM" id="SSF63411">
    <property type="entry name" value="LuxS/MPP-like metallohydrolase"/>
    <property type="match status" value="2"/>
</dbReference>
<evidence type="ECO:0000313" key="3">
    <source>
        <dbReference type="Proteomes" id="UP000321907"/>
    </source>
</evidence>
<sequence length="414" mass="45795">MPGVEAPVLRVELIWDAGRPFENKKLQAGATADMLVEGTRHRSAGDLEGFFEQFGTALAQPDLMDTANLSLSTIIKHAGKVFPVMAEVIAEPAFDEASFRKFMKRRKQQLREGLSDNDTLAFRLITESVFGPDHPYGYNGYKENYAKLTLEDIRNFHKSHFHAGNATLYVAGHINREVEALLERTFGQLPTGPRAIAPTLPATPAQPQIIQVLRPRAQQTMIRRGRRGIHIGSEDYGGLVILETIFGGYFSSRLMKNIREEKGYTYGIDSELDTYRYDGSFGVSADVANETLGAVRHEIDIEIDKLLQHPVPTAELDMVRAYLAGSISMELDGPFGHGFRHRSALIKGYDPAALLRNLNDAIRDISPAEIQDLAQQYLSKGDDFEVILGGADLIEGAQKITATDQPLQLTAGII</sequence>
<dbReference type="Proteomes" id="UP000321907">
    <property type="component" value="Unassembled WGS sequence"/>
</dbReference>
<dbReference type="Gene3D" id="3.30.830.10">
    <property type="entry name" value="Metalloenzyme, LuxS/M16 peptidase-like"/>
    <property type="match status" value="2"/>
</dbReference>
<dbReference type="AlphaFoldDB" id="A0A5C7FGN8"/>
<dbReference type="InterPro" id="IPR007863">
    <property type="entry name" value="Peptidase_M16_C"/>
</dbReference>
<organism evidence="2 3">
    <name type="scientific">Neolewinella aurantiaca</name>
    <dbReference type="NCBI Taxonomy" id="2602767"/>
    <lineage>
        <taxon>Bacteria</taxon>
        <taxon>Pseudomonadati</taxon>
        <taxon>Bacteroidota</taxon>
        <taxon>Saprospiria</taxon>
        <taxon>Saprospirales</taxon>
        <taxon>Lewinellaceae</taxon>
        <taxon>Neolewinella</taxon>
    </lineage>
</organism>
<accession>A0A5C7FGN8</accession>
<dbReference type="GO" id="GO:0046872">
    <property type="term" value="F:metal ion binding"/>
    <property type="evidence" value="ECO:0007669"/>
    <property type="project" value="InterPro"/>
</dbReference>
<comment type="caution">
    <text evidence="2">The sequence shown here is derived from an EMBL/GenBank/DDBJ whole genome shotgun (WGS) entry which is preliminary data.</text>
</comment>
<gene>
    <name evidence="2" type="ORF">FUA23_12530</name>
</gene>
<dbReference type="PANTHER" id="PTHR11851:SF224">
    <property type="entry name" value="PROCESSING PROTEASE"/>
    <property type="match status" value="1"/>
</dbReference>
<dbReference type="PANTHER" id="PTHR11851">
    <property type="entry name" value="METALLOPROTEASE"/>
    <property type="match status" value="1"/>
</dbReference>
<dbReference type="Pfam" id="PF05193">
    <property type="entry name" value="Peptidase_M16_C"/>
    <property type="match status" value="1"/>
</dbReference>
<protein>
    <submittedName>
        <fullName evidence="2">Insulinase family protein</fullName>
    </submittedName>
</protein>
<feature type="domain" description="Peptidase M16 C-terminal" evidence="1">
    <location>
        <begin position="147"/>
        <end position="321"/>
    </location>
</feature>
<dbReference type="EMBL" id="VOXD01000018">
    <property type="protein sequence ID" value="TXF88885.1"/>
    <property type="molecule type" value="Genomic_DNA"/>
</dbReference>
<dbReference type="RefSeq" id="WP_147931093.1">
    <property type="nucleotide sequence ID" value="NZ_VOXD01000018.1"/>
</dbReference>